<gene>
    <name evidence="2" type="ORF">O181_077080</name>
</gene>
<sequence>MMGGNGLPMAFKGPGIQISPSQTTSFCNVTKPLPVLPTEGIPYLENKMCGQIVGLELHNISNFLPIPIETVYHTFAMYCWLRKVTTQIKQPAIDPKGTTLAETQPINYPMPAPYHGQSNKSGDQEQSSTKFKNSQKN</sequence>
<name>A0A9Q3FHD4_9BASI</name>
<dbReference type="AlphaFoldDB" id="A0A9Q3FHD4"/>
<keyword evidence="3" id="KW-1185">Reference proteome</keyword>
<feature type="region of interest" description="Disordered" evidence="1">
    <location>
        <begin position="97"/>
        <end position="137"/>
    </location>
</feature>
<proteinExistence type="predicted"/>
<comment type="caution">
    <text evidence="2">The sequence shown here is derived from an EMBL/GenBank/DDBJ whole genome shotgun (WGS) entry which is preliminary data.</text>
</comment>
<accession>A0A9Q3FHD4</accession>
<dbReference type="Proteomes" id="UP000765509">
    <property type="component" value="Unassembled WGS sequence"/>
</dbReference>
<feature type="compositionally biased region" description="Polar residues" evidence="1">
    <location>
        <begin position="116"/>
        <end position="137"/>
    </location>
</feature>
<evidence type="ECO:0000256" key="1">
    <source>
        <dbReference type="SAM" id="MobiDB-lite"/>
    </source>
</evidence>
<evidence type="ECO:0000313" key="2">
    <source>
        <dbReference type="EMBL" id="MBW0537365.1"/>
    </source>
</evidence>
<reference evidence="2" key="1">
    <citation type="submission" date="2021-03" db="EMBL/GenBank/DDBJ databases">
        <title>Draft genome sequence of rust myrtle Austropuccinia psidii MF-1, a brazilian biotype.</title>
        <authorList>
            <person name="Quecine M.C."/>
            <person name="Pachon D.M.R."/>
            <person name="Bonatelli M.L."/>
            <person name="Correr F.H."/>
            <person name="Franceschini L.M."/>
            <person name="Leite T.F."/>
            <person name="Margarido G.R.A."/>
            <person name="Almeida C.A."/>
            <person name="Ferrarezi J.A."/>
            <person name="Labate C.A."/>
        </authorList>
    </citation>
    <scope>NUCLEOTIDE SEQUENCE</scope>
    <source>
        <strain evidence="2">MF-1</strain>
    </source>
</reference>
<organism evidence="2 3">
    <name type="scientific">Austropuccinia psidii MF-1</name>
    <dbReference type="NCBI Taxonomy" id="1389203"/>
    <lineage>
        <taxon>Eukaryota</taxon>
        <taxon>Fungi</taxon>
        <taxon>Dikarya</taxon>
        <taxon>Basidiomycota</taxon>
        <taxon>Pucciniomycotina</taxon>
        <taxon>Pucciniomycetes</taxon>
        <taxon>Pucciniales</taxon>
        <taxon>Sphaerophragmiaceae</taxon>
        <taxon>Austropuccinia</taxon>
    </lineage>
</organism>
<dbReference type="EMBL" id="AVOT02041980">
    <property type="protein sequence ID" value="MBW0537365.1"/>
    <property type="molecule type" value="Genomic_DNA"/>
</dbReference>
<protein>
    <submittedName>
        <fullName evidence="2">Uncharacterized protein</fullName>
    </submittedName>
</protein>
<evidence type="ECO:0000313" key="3">
    <source>
        <dbReference type="Proteomes" id="UP000765509"/>
    </source>
</evidence>